<dbReference type="PANTHER" id="PTHR35273:SF2">
    <property type="entry name" value="ALPHA-GALACTOSIDASE"/>
    <property type="match status" value="1"/>
</dbReference>
<keyword evidence="2" id="KW-0732">Signal</keyword>
<dbReference type="InterPro" id="IPR017853">
    <property type="entry name" value="GH"/>
</dbReference>
<dbReference type="PANTHER" id="PTHR35273">
    <property type="entry name" value="ALPHA-1,4 POLYGALACTOSAMINIDASE, PUTATIVE (AFU_ORTHOLOGUE AFUA_3G07890)-RELATED"/>
    <property type="match status" value="1"/>
</dbReference>
<dbReference type="Gene3D" id="3.20.20.70">
    <property type="entry name" value="Aldolase class I"/>
    <property type="match status" value="1"/>
</dbReference>
<dbReference type="Pfam" id="PF03537">
    <property type="entry name" value="Glyco_hydro_114"/>
    <property type="match status" value="1"/>
</dbReference>
<evidence type="ECO:0000256" key="2">
    <source>
        <dbReference type="SAM" id="SignalP"/>
    </source>
</evidence>
<feature type="region of interest" description="Disordered" evidence="1">
    <location>
        <begin position="29"/>
        <end position="60"/>
    </location>
</feature>
<dbReference type="InterPro" id="IPR013785">
    <property type="entry name" value="Aldolase_TIM"/>
</dbReference>
<keyword evidence="5" id="KW-1185">Reference proteome</keyword>
<accession>A0A2S6IE26</accession>
<dbReference type="InterPro" id="IPR004352">
    <property type="entry name" value="GH114_TIM-barrel"/>
</dbReference>
<evidence type="ECO:0000256" key="1">
    <source>
        <dbReference type="SAM" id="MobiDB-lite"/>
    </source>
</evidence>
<name>A0A2S6IE26_9ACTN</name>
<reference evidence="4 5" key="1">
    <citation type="submission" date="2018-02" db="EMBL/GenBank/DDBJ databases">
        <title>Genomic Encyclopedia of Archaeal and Bacterial Type Strains, Phase II (KMG-II): from individual species to whole genera.</title>
        <authorList>
            <person name="Goeker M."/>
        </authorList>
    </citation>
    <scope>NUCLEOTIDE SEQUENCE [LARGE SCALE GENOMIC DNA]</scope>
    <source>
        <strain evidence="4 5">DSM 22857</strain>
    </source>
</reference>
<gene>
    <name evidence="4" type="ORF">CLV92_11476</name>
</gene>
<comment type="caution">
    <text evidence="4">The sequence shown here is derived from an EMBL/GenBank/DDBJ whole genome shotgun (WGS) entry which is preliminary data.</text>
</comment>
<sequence>MAVVPGGRRFRMAALLALALACASCTGAGGEGVPQESVTEGPVPEESVPEASATEQSGGTVTEGIETALPRGTRVGRARWKPRPGVAWQWQLSGDLDLTVDVPVYDVDWQVPRDVVDRLHRDGRRVICYVSVGTVEEYRDDAGDFPAEVQGRPLADWPDERWLDVRRLDLIGPPLLRRLDVCREKGFDAVEPDNVDAYSNASGFPLTAEDQLRFNRWIARAAHERGMSVGLKNDVDQIAELEPDFDFAVNEQCLQYEECGAYEPFVRAGKAVLHVEYEMSPEEFCAAVPVPGFSSMLKRYDLDAYRHVCPGS</sequence>
<evidence type="ECO:0000313" key="4">
    <source>
        <dbReference type="EMBL" id="PPK92475.1"/>
    </source>
</evidence>
<dbReference type="RefSeq" id="WP_211291226.1">
    <property type="nucleotide sequence ID" value="NZ_PTJD01000014.1"/>
</dbReference>
<dbReference type="SUPFAM" id="SSF51445">
    <property type="entry name" value="(Trans)glycosidases"/>
    <property type="match status" value="1"/>
</dbReference>
<feature type="chain" id="PRO_5038368876" description="Glycoside-hydrolase family GH114 TIM-barrel domain-containing protein" evidence="2">
    <location>
        <begin position="29"/>
        <end position="312"/>
    </location>
</feature>
<dbReference type="AlphaFoldDB" id="A0A2S6IE26"/>
<dbReference type="Proteomes" id="UP000239485">
    <property type="component" value="Unassembled WGS sequence"/>
</dbReference>
<evidence type="ECO:0000313" key="5">
    <source>
        <dbReference type="Proteomes" id="UP000239485"/>
    </source>
</evidence>
<protein>
    <recommendedName>
        <fullName evidence="3">Glycoside-hydrolase family GH114 TIM-barrel domain-containing protein</fullName>
    </recommendedName>
</protein>
<dbReference type="EMBL" id="PTJD01000014">
    <property type="protein sequence ID" value="PPK92475.1"/>
    <property type="molecule type" value="Genomic_DNA"/>
</dbReference>
<proteinExistence type="predicted"/>
<feature type="signal peptide" evidence="2">
    <location>
        <begin position="1"/>
        <end position="28"/>
    </location>
</feature>
<evidence type="ECO:0000259" key="3">
    <source>
        <dbReference type="Pfam" id="PF03537"/>
    </source>
</evidence>
<organism evidence="4 5">
    <name type="scientific">Kineococcus xinjiangensis</name>
    <dbReference type="NCBI Taxonomy" id="512762"/>
    <lineage>
        <taxon>Bacteria</taxon>
        <taxon>Bacillati</taxon>
        <taxon>Actinomycetota</taxon>
        <taxon>Actinomycetes</taxon>
        <taxon>Kineosporiales</taxon>
        <taxon>Kineosporiaceae</taxon>
        <taxon>Kineococcus</taxon>
    </lineage>
</organism>
<feature type="domain" description="Glycoside-hydrolase family GH114 TIM-barrel" evidence="3">
    <location>
        <begin position="88"/>
        <end position="303"/>
    </location>
</feature>